<protein>
    <recommendedName>
        <fullName evidence="1">AB hydrolase-1 domain-containing protein</fullName>
    </recommendedName>
</protein>
<proteinExistence type="predicted"/>
<evidence type="ECO:0000313" key="2">
    <source>
        <dbReference type="EMBL" id="BBX45619.1"/>
    </source>
</evidence>
<keyword evidence="3" id="KW-1185">Reference proteome</keyword>
<dbReference type="InterPro" id="IPR052897">
    <property type="entry name" value="Sec-Metab_Biosynth_Hydrolase"/>
</dbReference>
<feature type="domain" description="AB hydrolase-1" evidence="1">
    <location>
        <begin position="1"/>
        <end position="231"/>
    </location>
</feature>
<dbReference type="InterPro" id="IPR000073">
    <property type="entry name" value="AB_hydrolase_1"/>
</dbReference>
<accession>A0A7I7KV63</accession>
<dbReference type="Proteomes" id="UP000465866">
    <property type="component" value="Chromosome"/>
</dbReference>
<dbReference type="PANTHER" id="PTHR37017">
    <property type="entry name" value="AB HYDROLASE-1 DOMAIN-CONTAINING PROTEIN-RELATED"/>
    <property type="match status" value="1"/>
</dbReference>
<dbReference type="Pfam" id="PF12697">
    <property type="entry name" value="Abhydrolase_6"/>
    <property type="match status" value="1"/>
</dbReference>
<dbReference type="KEGG" id="mcoo:MCOO_16340"/>
<dbReference type="Gene3D" id="3.40.50.1820">
    <property type="entry name" value="alpha/beta hydrolase"/>
    <property type="match status" value="1"/>
</dbReference>
<dbReference type="AlphaFoldDB" id="A0A7I7KV63"/>
<gene>
    <name evidence="2" type="ORF">MCOO_16340</name>
</gene>
<reference evidence="2 3" key="1">
    <citation type="journal article" date="2019" name="Emerg. Microbes Infect.">
        <title>Comprehensive subspecies identification of 175 nontuberculous mycobacteria species based on 7547 genomic profiles.</title>
        <authorList>
            <person name="Matsumoto Y."/>
            <person name="Kinjo T."/>
            <person name="Motooka D."/>
            <person name="Nabeya D."/>
            <person name="Jung N."/>
            <person name="Uechi K."/>
            <person name="Horii T."/>
            <person name="Iida T."/>
            <person name="Fujita J."/>
            <person name="Nakamura S."/>
        </authorList>
    </citation>
    <scope>NUCLEOTIDE SEQUENCE [LARGE SCALE GENOMIC DNA]</scope>
    <source>
        <strain evidence="2 3">JCM 12404</strain>
    </source>
</reference>
<name>A0A7I7KV63_9MYCO</name>
<dbReference type="PANTHER" id="PTHR37017:SF11">
    <property type="entry name" value="ESTERASE_LIPASE_THIOESTERASE DOMAIN-CONTAINING PROTEIN"/>
    <property type="match status" value="1"/>
</dbReference>
<dbReference type="InterPro" id="IPR029058">
    <property type="entry name" value="AB_hydrolase_fold"/>
</dbReference>
<dbReference type="GO" id="GO:0003824">
    <property type="term" value="F:catalytic activity"/>
    <property type="evidence" value="ECO:0007669"/>
    <property type="project" value="UniProtKB-ARBA"/>
</dbReference>
<sequence length="243" mass="26770">MVLVHGGEHSADCWDLTVDELRRLEPNLPVLAVDLPGHGATPGDLTSVSIADCVRSAVQQIENAGLREVIVVGHSLAGLTVPGIVAALGRSRVREMILAASCLPVQGEAIVDTLVGPLAWYVRRTVRRKKLPVTTPDLLSTLIFCNGMTREQRRFTLSRIHAEATTLIAEPVDRRDLSDDVPRTWILTLRDHALFRRTQLRSIAALGGVHTLIPVDTCHDLMISEPRLLAEILIERCRLRSRA</sequence>
<evidence type="ECO:0000259" key="1">
    <source>
        <dbReference type="Pfam" id="PF12697"/>
    </source>
</evidence>
<organism evidence="2 3">
    <name type="scientific">Mycobacterium cookii</name>
    <dbReference type="NCBI Taxonomy" id="1775"/>
    <lineage>
        <taxon>Bacteria</taxon>
        <taxon>Bacillati</taxon>
        <taxon>Actinomycetota</taxon>
        <taxon>Actinomycetes</taxon>
        <taxon>Mycobacteriales</taxon>
        <taxon>Mycobacteriaceae</taxon>
        <taxon>Mycobacterium</taxon>
    </lineage>
</organism>
<dbReference type="SUPFAM" id="SSF53474">
    <property type="entry name" value="alpha/beta-Hydrolases"/>
    <property type="match status" value="1"/>
</dbReference>
<evidence type="ECO:0000313" key="3">
    <source>
        <dbReference type="Proteomes" id="UP000465866"/>
    </source>
</evidence>
<dbReference type="EMBL" id="AP022569">
    <property type="protein sequence ID" value="BBX45619.1"/>
    <property type="molecule type" value="Genomic_DNA"/>
</dbReference>